<dbReference type="PANTHER" id="PTHR45815">
    <property type="entry name" value="PROTEIN DISULFIDE-ISOMERASE A6"/>
    <property type="match status" value="1"/>
</dbReference>
<organism evidence="10 11">
    <name type="scientific">Morchella conica CCBAS932</name>
    <dbReference type="NCBI Taxonomy" id="1392247"/>
    <lineage>
        <taxon>Eukaryota</taxon>
        <taxon>Fungi</taxon>
        <taxon>Dikarya</taxon>
        <taxon>Ascomycota</taxon>
        <taxon>Pezizomycotina</taxon>
        <taxon>Pezizomycetes</taxon>
        <taxon>Pezizales</taxon>
        <taxon>Morchellaceae</taxon>
        <taxon>Morchella</taxon>
    </lineage>
</organism>
<dbReference type="InterPro" id="IPR036249">
    <property type="entry name" value="Thioredoxin-like_sf"/>
</dbReference>
<evidence type="ECO:0000256" key="8">
    <source>
        <dbReference type="SAM" id="SignalP"/>
    </source>
</evidence>
<feature type="compositionally biased region" description="Basic and acidic residues" evidence="7">
    <location>
        <begin position="247"/>
        <end position="265"/>
    </location>
</feature>
<dbReference type="Pfam" id="PF00085">
    <property type="entry name" value="Thioredoxin"/>
    <property type="match status" value="1"/>
</dbReference>
<dbReference type="Gene3D" id="3.40.30.10">
    <property type="entry name" value="Glutaredoxin"/>
    <property type="match status" value="2"/>
</dbReference>
<dbReference type="InParanoid" id="A0A3N4KMV6"/>
<dbReference type="Pfam" id="PF24541">
    <property type="entry name" value="Thioredox_PDIA6_C"/>
    <property type="match status" value="1"/>
</dbReference>
<keyword evidence="4" id="KW-1015">Disulfide bond</keyword>
<evidence type="ECO:0000256" key="7">
    <source>
        <dbReference type="SAM" id="MobiDB-lite"/>
    </source>
</evidence>
<reference evidence="10 11" key="1">
    <citation type="journal article" date="2018" name="Nat. Ecol. Evol.">
        <title>Pezizomycetes genomes reveal the molecular basis of ectomycorrhizal truffle lifestyle.</title>
        <authorList>
            <person name="Murat C."/>
            <person name="Payen T."/>
            <person name="Noel B."/>
            <person name="Kuo A."/>
            <person name="Morin E."/>
            <person name="Chen J."/>
            <person name="Kohler A."/>
            <person name="Krizsan K."/>
            <person name="Balestrini R."/>
            <person name="Da Silva C."/>
            <person name="Montanini B."/>
            <person name="Hainaut M."/>
            <person name="Levati E."/>
            <person name="Barry K.W."/>
            <person name="Belfiori B."/>
            <person name="Cichocki N."/>
            <person name="Clum A."/>
            <person name="Dockter R.B."/>
            <person name="Fauchery L."/>
            <person name="Guy J."/>
            <person name="Iotti M."/>
            <person name="Le Tacon F."/>
            <person name="Lindquist E.A."/>
            <person name="Lipzen A."/>
            <person name="Malagnac F."/>
            <person name="Mello A."/>
            <person name="Molinier V."/>
            <person name="Miyauchi S."/>
            <person name="Poulain J."/>
            <person name="Riccioni C."/>
            <person name="Rubini A."/>
            <person name="Sitrit Y."/>
            <person name="Splivallo R."/>
            <person name="Traeger S."/>
            <person name="Wang M."/>
            <person name="Zifcakova L."/>
            <person name="Wipf D."/>
            <person name="Zambonelli A."/>
            <person name="Paolocci F."/>
            <person name="Nowrousian M."/>
            <person name="Ottonello S."/>
            <person name="Baldrian P."/>
            <person name="Spatafora J.W."/>
            <person name="Henrissat B."/>
            <person name="Nagy L.G."/>
            <person name="Aury J.M."/>
            <person name="Wincker P."/>
            <person name="Grigoriev I.V."/>
            <person name="Bonfante P."/>
            <person name="Martin F.M."/>
        </authorList>
    </citation>
    <scope>NUCLEOTIDE SEQUENCE [LARGE SCALE GENOMIC DNA]</scope>
    <source>
        <strain evidence="10 11">CCBAS932</strain>
    </source>
</reference>
<dbReference type="InterPro" id="IPR013766">
    <property type="entry name" value="Thioredoxin_domain"/>
</dbReference>
<dbReference type="OrthoDB" id="10264505at2759"/>
<gene>
    <name evidence="10" type="ORF">P167DRAFT_540358</name>
</gene>
<dbReference type="InterPro" id="IPR017937">
    <property type="entry name" value="Thioredoxin_CS"/>
</dbReference>
<sequence>MVLLRDVTSVVAFLAMAQSASAFYSKTSGVLSLDQKGFKNEILQSGHAAVVEFYAPWCGHCKNLKPDYEKVAKSLKGLAKVAAVNCDEEKNKNLCAEQGVQGFPTLKIFQPSGKKGSPSVIDYNGPRTAKAISDAVAERIPNHVTRVTSSKLDDFFANKNETVKAILFTNKGVTSPLWKALAIDFLGSITFAQIRDKEAQAIEAFGIDNYPTVVVLPGGDKEAIVYQGKISKDDLFEFFKQIAPPVKEPEASAKPRKEKSKKTEEQQPIVVEVNDEDAPVKNKVPEPEKPKVEVPVLADKAALTEACLSPKSKTCVLAIIPAESESETFTSIYNTLLHRTVNAFNVYKLASSSEHAQELLEKLNLDKSSGAVVAVNARRNWVRKFEGDITNEVEILAWLDAVRLGEVKKEKLPAGLVVEDKEEEEHDEL</sequence>
<comment type="catalytic activity">
    <reaction evidence="1">
        <text>Catalyzes the rearrangement of -S-S- bonds in proteins.</text>
        <dbReference type="EC" id="5.3.4.1"/>
    </reaction>
</comment>
<keyword evidence="11" id="KW-1185">Reference proteome</keyword>
<dbReference type="InterPro" id="IPR057305">
    <property type="entry name" value="Thioredox_PDIA6_C"/>
</dbReference>
<dbReference type="EMBL" id="ML119194">
    <property type="protein sequence ID" value="RPB07145.1"/>
    <property type="molecule type" value="Genomic_DNA"/>
</dbReference>
<feature type="chain" id="PRO_5018133631" description="protein disulfide-isomerase" evidence="8">
    <location>
        <begin position="23"/>
        <end position="429"/>
    </location>
</feature>
<dbReference type="FunCoup" id="A0A3N4KMV6">
    <property type="interactions" value="185"/>
</dbReference>
<evidence type="ECO:0000256" key="4">
    <source>
        <dbReference type="ARBA" id="ARBA00023157"/>
    </source>
</evidence>
<dbReference type="PROSITE" id="PS51352">
    <property type="entry name" value="THIOREDOXIN_2"/>
    <property type="match status" value="1"/>
</dbReference>
<keyword evidence="5" id="KW-0413">Isomerase</keyword>
<evidence type="ECO:0000256" key="6">
    <source>
        <dbReference type="ARBA" id="ARBA00023284"/>
    </source>
</evidence>
<name>A0A3N4KMV6_9PEZI</name>
<dbReference type="AlphaFoldDB" id="A0A3N4KMV6"/>
<evidence type="ECO:0000313" key="10">
    <source>
        <dbReference type="EMBL" id="RPB07145.1"/>
    </source>
</evidence>
<evidence type="ECO:0000256" key="5">
    <source>
        <dbReference type="ARBA" id="ARBA00023235"/>
    </source>
</evidence>
<dbReference type="GO" id="GO:0005788">
    <property type="term" value="C:endoplasmic reticulum lumen"/>
    <property type="evidence" value="ECO:0007669"/>
    <property type="project" value="UniProtKB-SubCell"/>
</dbReference>
<dbReference type="GO" id="GO:0003756">
    <property type="term" value="F:protein disulfide isomerase activity"/>
    <property type="evidence" value="ECO:0007669"/>
    <property type="project" value="UniProtKB-EC"/>
</dbReference>
<dbReference type="STRING" id="1392247.A0A3N4KMV6"/>
<dbReference type="SUPFAM" id="SSF52833">
    <property type="entry name" value="Thioredoxin-like"/>
    <property type="match status" value="2"/>
</dbReference>
<evidence type="ECO:0000259" key="9">
    <source>
        <dbReference type="PROSITE" id="PS51352"/>
    </source>
</evidence>
<keyword evidence="6" id="KW-0676">Redox-active center</keyword>
<keyword evidence="8" id="KW-0732">Signal</keyword>
<protein>
    <recommendedName>
        <fullName evidence="3">protein disulfide-isomerase</fullName>
        <ecNumber evidence="3">5.3.4.1</ecNumber>
    </recommendedName>
</protein>
<dbReference type="GO" id="GO:0034976">
    <property type="term" value="P:response to endoplasmic reticulum stress"/>
    <property type="evidence" value="ECO:0007669"/>
    <property type="project" value="TreeGrafter"/>
</dbReference>
<comment type="subcellular location">
    <subcellularLocation>
        <location evidence="2">Endoplasmic reticulum lumen</location>
    </subcellularLocation>
</comment>
<dbReference type="CDD" id="cd03002">
    <property type="entry name" value="PDI_a_MPD1_like"/>
    <property type="match status" value="1"/>
</dbReference>
<evidence type="ECO:0000256" key="3">
    <source>
        <dbReference type="ARBA" id="ARBA00012723"/>
    </source>
</evidence>
<dbReference type="Proteomes" id="UP000277580">
    <property type="component" value="Unassembled WGS sequence"/>
</dbReference>
<feature type="domain" description="Thioredoxin" evidence="9">
    <location>
        <begin position="14"/>
        <end position="141"/>
    </location>
</feature>
<evidence type="ECO:0000256" key="2">
    <source>
        <dbReference type="ARBA" id="ARBA00004319"/>
    </source>
</evidence>
<proteinExistence type="predicted"/>
<dbReference type="PRINTS" id="PR00421">
    <property type="entry name" value="THIOREDOXIN"/>
</dbReference>
<evidence type="ECO:0000256" key="1">
    <source>
        <dbReference type="ARBA" id="ARBA00001182"/>
    </source>
</evidence>
<accession>A0A3N4KMV6</accession>
<feature type="signal peptide" evidence="8">
    <location>
        <begin position="1"/>
        <end position="22"/>
    </location>
</feature>
<feature type="region of interest" description="Disordered" evidence="7">
    <location>
        <begin position="247"/>
        <end position="266"/>
    </location>
</feature>
<dbReference type="EC" id="5.3.4.1" evidence="3"/>
<evidence type="ECO:0000313" key="11">
    <source>
        <dbReference type="Proteomes" id="UP000277580"/>
    </source>
</evidence>
<dbReference type="PROSITE" id="PS00194">
    <property type="entry name" value="THIOREDOXIN_1"/>
    <property type="match status" value="1"/>
</dbReference>
<dbReference type="GO" id="GO:0015035">
    <property type="term" value="F:protein-disulfide reductase activity"/>
    <property type="evidence" value="ECO:0007669"/>
    <property type="project" value="TreeGrafter"/>
</dbReference>
<dbReference type="PANTHER" id="PTHR45815:SF3">
    <property type="entry name" value="PROTEIN DISULFIDE-ISOMERASE A6"/>
    <property type="match status" value="1"/>
</dbReference>